<dbReference type="GO" id="GO:0016020">
    <property type="term" value="C:membrane"/>
    <property type="evidence" value="ECO:0007669"/>
    <property type="project" value="TreeGrafter"/>
</dbReference>
<gene>
    <name evidence="4" type="ORF">F2Q68_00009178</name>
    <name evidence="3" type="ORF">F2Q70_00016199</name>
</gene>
<reference evidence="3" key="1">
    <citation type="submission" date="2019-12" db="EMBL/GenBank/DDBJ databases">
        <title>Genome sequencing and annotation of Brassica cretica.</title>
        <authorList>
            <person name="Studholme D.J."/>
            <person name="Sarris P.F."/>
        </authorList>
    </citation>
    <scope>NUCLEOTIDE SEQUENCE</scope>
    <source>
        <strain evidence="4">PFS-001/15</strain>
        <strain evidence="3">PFS-102/07</strain>
        <tissue evidence="3">Leaf</tissue>
    </source>
</reference>
<dbReference type="GO" id="GO:0009631">
    <property type="term" value="P:cold acclimation"/>
    <property type="evidence" value="ECO:0007669"/>
    <property type="project" value="TreeGrafter"/>
</dbReference>
<feature type="compositionally biased region" description="Basic and acidic residues" evidence="2">
    <location>
        <begin position="136"/>
        <end position="164"/>
    </location>
</feature>
<dbReference type="PANTHER" id="PTHR33346:SF2">
    <property type="entry name" value="DEHYDRIN ERD14"/>
    <property type="match status" value="1"/>
</dbReference>
<organism evidence="3">
    <name type="scientific">Brassica cretica</name>
    <name type="common">Mustard</name>
    <dbReference type="NCBI Taxonomy" id="69181"/>
    <lineage>
        <taxon>Eukaryota</taxon>
        <taxon>Viridiplantae</taxon>
        <taxon>Streptophyta</taxon>
        <taxon>Embryophyta</taxon>
        <taxon>Tracheophyta</taxon>
        <taxon>Spermatophyta</taxon>
        <taxon>Magnoliopsida</taxon>
        <taxon>eudicotyledons</taxon>
        <taxon>Gunneridae</taxon>
        <taxon>Pentapetalae</taxon>
        <taxon>rosids</taxon>
        <taxon>malvids</taxon>
        <taxon>Brassicales</taxon>
        <taxon>Brassicaceae</taxon>
        <taxon>Brassiceae</taxon>
        <taxon>Brassica</taxon>
    </lineage>
</organism>
<feature type="region of interest" description="Disordered" evidence="2">
    <location>
        <begin position="1"/>
        <end position="25"/>
    </location>
</feature>
<protein>
    <recommendedName>
        <fullName evidence="5">Dehydrin</fullName>
    </recommendedName>
</protein>
<evidence type="ECO:0008006" key="5">
    <source>
        <dbReference type="Google" id="ProtNLM"/>
    </source>
</evidence>
<feature type="compositionally biased region" description="Basic residues" evidence="2">
    <location>
        <begin position="121"/>
        <end position="130"/>
    </location>
</feature>
<evidence type="ECO:0000313" key="3">
    <source>
        <dbReference type="EMBL" id="KAF2564150.1"/>
    </source>
</evidence>
<comment type="similarity">
    <text evidence="1">Belongs to the plant dehydrin family.</text>
</comment>
<feature type="region of interest" description="Disordered" evidence="2">
    <location>
        <begin position="105"/>
        <end position="213"/>
    </location>
</feature>
<comment type="caution">
    <text evidence="3">The sequence shown here is derived from an EMBL/GenBank/DDBJ whole genome shotgun (WGS) entry which is preliminary data.</text>
</comment>
<feature type="compositionally biased region" description="Basic and acidic residues" evidence="2">
    <location>
        <begin position="177"/>
        <end position="213"/>
    </location>
</feature>
<dbReference type="PANTHER" id="PTHR33346">
    <property type="entry name" value="DEHYDRIN XERO 2-RELATED"/>
    <property type="match status" value="1"/>
</dbReference>
<evidence type="ECO:0000313" key="4">
    <source>
        <dbReference type="EMBL" id="KAF2600496.1"/>
    </source>
</evidence>
<sequence length="213" mass="24052">MAEETKSVVHEQEVPKVTTEESSAEVTDRGLFDFLGKKKEETKPEETIDSEFEHKVHISEPVVPEVKHEKEEKKHSLLEKLHRSDSSSNSVSLYMIIKKYSGRFGHNLCSSEEEGEDGEKRKKKKDKKKTATTAEGEVKTEEEKKGFMDKLKEKLPGHGKKPEDASPAAPVVAPPVEEAHPAEKKGILEKIKEKLPGYHPKTVDEVKKEKETD</sequence>
<evidence type="ECO:0000256" key="2">
    <source>
        <dbReference type="SAM" id="MobiDB-lite"/>
    </source>
</evidence>
<dbReference type="GO" id="GO:0005829">
    <property type="term" value="C:cytosol"/>
    <property type="evidence" value="ECO:0007669"/>
    <property type="project" value="TreeGrafter"/>
</dbReference>
<dbReference type="AlphaFoldDB" id="A0A8S9I3F8"/>
<feature type="compositionally biased region" description="Basic and acidic residues" evidence="2">
    <location>
        <begin position="1"/>
        <end position="14"/>
    </location>
</feature>
<dbReference type="InterPro" id="IPR000167">
    <property type="entry name" value="Dehydrin"/>
</dbReference>
<dbReference type="InterPro" id="IPR030513">
    <property type="entry name" value="Dehydrin_CS"/>
</dbReference>
<dbReference type="PROSITE" id="PS00823">
    <property type="entry name" value="DEHYDRIN_2"/>
    <property type="match status" value="1"/>
</dbReference>
<dbReference type="GO" id="GO:0009414">
    <property type="term" value="P:response to water deprivation"/>
    <property type="evidence" value="ECO:0007669"/>
    <property type="project" value="UniProtKB-ARBA"/>
</dbReference>
<dbReference type="EMBL" id="QGKY02001250">
    <property type="protein sequence ID" value="KAF2564150.1"/>
    <property type="molecule type" value="Genomic_DNA"/>
</dbReference>
<proteinExistence type="inferred from homology"/>
<evidence type="ECO:0000256" key="1">
    <source>
        <dbReference type="ARBA" id="ARBA00008403"/>
    </source>
</evidence>
<dbReference type="Proteomes" id="UP000712281">
    <property type="component" value="Unassembled WGS sequence"/>
</dbReference>
<feature type="compositionally biased region" description="Basic and acidic residues" evidence="2">
    <location>
        <begin position="65"/>
        <end position="85"/>
    </location>
</feature>
<dbReference type="EMBL" id="QGKW02000717">
    <property type="protein sequence ID" value="KAF2600496.1"/>
    <property type="molecule type" value="Genomic_DNA"/>
</dbReference>
<feature type="compositionally biased region" description="Low complexity" evidence="2">
    <location>
        <begin position="165"/>
        <end position="176"/>
    </location>
</feature>
<dbReference type="GO" id="GO:0009737">
    <property type="term" value="P:response to abscisic acid"/>
    <property type="evidence" value="ECO:0007669"/>
    <property type="project" value="TreeGrafter"/>
</dbReference>
<name>A0A8S9I3F8_BRACR</name>
<accession>A0A8S9I3F8</accession>
<dbReference type="GO" id="GO:0046872">
    <property type="term" value="F:metal ion binding"/>
    <property type="evidence" value="ECO:0007669"/>
    <property type="project" value="UniProtKB-ARBA"/>
</dbReference>
<feature type="region of interest" description="Disordered" evidence="2">
    <location>
        <begin position="59"/>
        <end position="89"/>
    </location>
</feature>